<feature type="domain" description="Glutamine amidotransferase type-2" evidence="8">
    <location>
        <begin position="2"/>
        <end position="217"/>
    </location>
</feature>
<dbReference type="EC" id="6.3.5.4" evidence="3"/>
<proteinExistence type="inferred from homology"/>
<dbReference type="InterPro" id="IPR033738">
    <property type="entry name" value="AsnB_N"/>
</dbReference>
<keyword evidence="5" id="KW-0067">ATP-binding</keyword>
<sequence>MCGFAGILQSDRSPDNWAGPLRRMGDAIRHRGPDDGQIWYDPNAGIGLSFRRLAILDLSPGGRQPMTSHSGRYVIVFNGEIYNFRQIRTQLGDHAHAWQGHSDTEVLLAAIEAWGVERAVKATIGMFAFALWDRHERKLFLARDRIGVKPLYYGWTGNTFLFGSELKALQALPGFSATIDQQAVSDYLRGGFIPAPRSIYTTFHKLPPGHIAQLTGANAEKHMAPTVAPYWSAADSAIAGKKNPFKGDLPAAIDELDDLLHDAIQLRMIADVPIGAFLSGGIDSSIVVSIMQKLSSAPIRTFAIGFEEESYNEAQHAALVAAHLGTQHTELVVRPQDALAIIPSLPDIFDEPFADSSQIPTYLVSRLARQDVTVSLSGDGGDEIFSGYERYRRSKTSWSRLSLLHPDIRSPLCTGMSRAARYAASVLPAGAAAKPVSLLKMASRLAPLREKSAFDFYRSYIDQWRGLGGSTRSNADWVRLNQPDLHQMPLDHLMMLDDLTHYLPDDVLTKLDRASMSVSLEAREPLLDHRIIEFGWRLPLEMKTGASQGKIILRRLLEKYVPRHITERPKSGFGVPITEWLRDGLRDWAGDLLSDSALKSAGLVDVKVVRQLWQEHRNGAANWHQQLWQVLMLQAWITAQPAPKSVPSMIGHLPASADTSLSLS</sequence>
<comment type="similarity">
    <text evidence="2">Belongs to the asparagine synthetase family.</text>
</comment>
<accession>A0ABU5E8S8</accession>
<dbReference type="InterPro" id="IPR017932">
    <property type="entry name" value="GATase_2_dom"/>
</dbReference>
<comment type="pathway">
    <text evidence="1">Amino-acid biosynthesis; L-asparagine biosynthesis; L-asparagine from L-aspartate (L-Gln route): step 1/1.</text>
</comment>
<evidence type="ECO:0000256" key="4">
    <source>
        <dbReference type="ARBA" id="ARBA00022741"/>
    </source>
</evidence>
<dbReference type="Gene3D" id="3.60.20.10">
    <property type="entry name" value="Glutamine Phosphoribosylpyrophosphate, subunit 1, domain 1"/>
    <property type="match status" value="1"/>
</dbReference>
<evidence type="ECO:0000256" key="5">
    <source>
        <dbReference type="ARBA" id="ARBA00022840"/>
    </source>
</evidence>
<dbReference type="CDD" id="cd01991">
    <property type="entry name" value="Asn_synthase_B_C"/>
    <property type="match status" value="1"/>
</dbReference>
<evidence type="ECO:0000313" key="10">
    <source>
        <dbReference type="Proteomes" id="UP001279642"/>
    </source>
</evidence>
<comment type="catalytic activity">
    <reaction evidence="7">
        <text>L-aspartate + L-glutamine + ATP + H2O = L-asparagine + L-glutamate + AMP + diphosphate + H(+)</text>
        <dbReference type="Rhea" id="RHEA:12228"/>
        <dbReference type="ChEBI" id="CHEBI:15377"/>
        <dbReference type="ChEBI" id="CHEBI:15378"/>
        <dbReference type="ChEBI" id="CHEBI:29985"/>
        <dbReference type="ChEBI" id="CHEBI:29991"/>
        <dbReference type="ChEBI" id="CHEBI:30616"/>
        <dbReference type="ChEBI" id="CHEBI:33019"/>
        <dbReference type="ChEBI" id="CHEBI:58048"/>
        <dbReference type="ChEBI" id="CHEBI:58359"/>
        <dbReference type="ChEBI" id="CHEBI:456215"/>
        <dbReference type="EC" id="6.3.5.4"/>
    </reaction>
</comment>
<dbReference type="InterPro" id="IPR051786">
    <property type="entry name" value="ASN_synthetase/amidase"/>
</dbReference>
<keyword evidence="6" id="KW-0315">Glutamine amidotransferase</keyword>
<dbReference type="PANTHER" id="PTHR43284:SF1">
    <property type="entry name" value="ASPARAGINE SYNTHETASE"/>
    <property type="match status" value="1"/>
</dbReference>
<dbReference type="CDD" id="cd00712">
    <property type="entry name" value="AsnB"/>
    <property type="match status" value="1"/>
</dbReference>
<dbReference type="EMBL" id="JAXCLW010000002">
    <property type="protein sequence ID" value="MDY0882762.1"/>
    <property type="molecule type" value="Genomic_DNA"/>
</dbReference>
<evidence type="ECO:0000256" key="3">
    <source>
        <dbReference type="ARBA" id="ARBA00012737"/>
    </source>
</evidence>
<dbReference type="NCBIfam" id="TIGR01536">
    <property type="entry name" value="asn_synth_AEB"/>
    <property type="match status" value="1"/>
</dbReference>
<gene>
    <name evidence="9" type="primary">asnB</name>
    <name evidence="9" type="ORF">SMD27_07900</name>
</gene>
<dbReference type="RefSeq" id="WP_320507824.1">
    <property type="nucleotide sequence ID" value="NZ_JAXCLW010000002.1"/>
</dbReference>
<keyword evidence="10" id="KW-1185">Reference proteome</keyword>
<keyword evidence="9" id="KW-0436">Ligase</keyword>
<dbReference type="Pfam" id="PF13537">
    <property type="entry name" value="GATase_7"/>
    <property type="match status" value="1"/>
</dbReference>
<evidence type="ECO:0000259" key="8">
    <source>
        <dbReference type="PROSITE" id="PS51278"/>
    </source>
</evidence>
<keyword evidence="4" id="KW-0547">Nucleotide-binding</keyword>
<evidence type="ECO:0000256" key="7">
    <source>
        <dbReference type="ARBA" id="ARBA00048741"/>
    </source>
</evidence>
<dbReference type="InterPro" id="IPR029055">
    <property type="entry name" value="Ntn_hydrolases_N"/>
</dbReference>
<dbReference type="InterPro" id="IPR006426">
    <property type="entry name" value="Asn_synth_AEB"/>
</dbReference>
<dbReference type="PANTHER" id="PTHR43284">
    <property type="entry name" value="ASPARAGINE SYNTHETASE (GLUTAMINE-HYDROLYZING)"/>
    <property type="match status" value="1"/>
</dbReference>
<dbReference type="Pfam" id="PF00733">
    <property type="entry name" value="Asn_synthase"/>
    <property type="match status" value="1"/>
</dbReference>
<dbReference type="PIRSF" id="PIRSF001589">
    <property type="entry name" value="Asn_synthetase_glu-h"/>
    <property type="match status" value="1"/>
</dbReference>
<dbReference type="Gene3D" id="3.40.50.620">
    <property type="entry name" value="HUPs"/>
    <property type="match status" value="1"/>
</dbReference>
<dbReference type="SUPFAM" id="SSF56235">
    <property type="entry name" value="N-terminal nucleophile aminohydrolases (Ntn hydrolases)"/>
    <property type="match status" value="1"/>
</dbReference>
<dbReference type="GO" id="GO:0004066">
    <property type="term" value="F:asparagine synthase (glutamine-hydrolyzing) activity"/>
    <property type="evidence" value="ECO:0007669"/>
    <property type="project" value="UniProtKB-EC"/>
</dbReference>
<comment type="caution">
    <text evidence="9">The sequence shown here is derived from an EMBL/GenBank/DDBJ whole genome shotgun (WGS) entry which is preliminary data.</text>
</comment>
<evidence type="ECO:0000313" key="9">
    <source>
        <dbReference type="EMBL" id="MDY0882762.1"/>
    </source>
</evidence>
<name>A0ABU5E8S8_9PROT</name>
<dbReference type="SUPFAM" id="SSF52402">
    <property type="entry name" value="Adenine nucleotide alpha hydrolases-like"/>
    <property type="match status" value="1"/>
</dbReference>
<dbReference type="InterPro" id="IPR014729">
    <property type="entry name" value="Rossmann-like_a/b/a_fold"/>
</dbReference>
<dbReference type="Proteomes" id="UP001279642">
    <property type="component" value="Unassembled WGS sequence"/>
</dbReference>
<protein>
    <recommendedName>
        <fullName evidence="3">asparagine synthase (glutamine-hydrolyzing)</fullName>
        <ecNumber evidence="3">6.3.5.4</ecNumber>
    </recommendedName>
</protein>
<evidence type="ECO:0000256" key="1">
    <source>
        <dbReference type="ARBA" id="ARBA00005187"/>
    </source>
</evidence>
<dbReference type="InterPro" id="IPR001962">
    <property type="entry name" value="Asn_synthase"/>
</dbReference>
<organism evidence="9 10">
    <name type="scientific">Dongia soli</name>
    <dbReference type="NCBI Taxonomy" id="600628"/>
    <lineage>
        <taxon>Bacteria</taxon>
        <taxon>Pseudomonadati</taxon>
        <taxon>Pseudomonadota</taxon>
        <taxon>Alphaproteobacteria</taxon>
        <taxon>Rhodospirillales</taxon>
        <taxon>Dongiaceae</taxon>
        <taxon>Dongia</taxon>
    </lineage>
</organism>
<reference evidence="9 10" key="1">
    <citation type="journal article" date="2016" name="Antonie Van Leeuwenhoek">
        <title>Dongia soli sp. nov., isolated from soil from Dokdo, Korea.</title>
        <authorList>
            <person name="Kim D.U."/>
            <person name="Lee H."/>
            <person name="Kim H."/>
            <person name="Kim S.G."/>
            <person name="Ka J.O."/>
        </authorList>
    </citation>
    <scope>NUCLEOTIDE SEQUENCE [LARGE SCALE GENOMIC DNA]</scope>
    <source>
        <strain evidence="9 10">D78</strain>
    </source>
</reference>
<evidence type="ECO:0000256" key="6">
    <source>
        <dbReference type="ARBA" id="ARBA00022962"/>
    </source>
</evidence>
<dbReference type="PROSITE" id="PS51278">
    <property type="entry name" value="GATASE_TYPE_2"/>
    <property type="match status" value="1"/>
</dbReference>
<evidence type="ECO:0000256" key="2">
    <source>
        <dbReference type="ARBA" id="ARBA00005752"/>
    </source>
</evidence>